<protein>
    <recommendedName>
        <fullName evidence="3">Restriction alleviation protein, Lar family</fullName>
    </recommendedName>
</protein>
<dbReference type="AlphaFoldDB" id="W4NB55"/>
<sequence length="152" mass="16650">MSINIPDETPKKATDCPLCGGNPEIHVTKHVYSLNHRMDYFGISCPNGHGPAEDGVSREFMLKRWNAWAAKATSILSSPIRPCPFCGHMPHVKSNDLGLILDCECDGTSSKTVSDPVSAIEVWERGIERRKRLNADAEFLNGTIARASEKGA</sequence>
<evidence type="ECO:0008006" key="3">
    <source>
        <dbReference type="Google" id="ProtNLM"/>
    </source>
</evidence>
<organism evidence="1 2">
    <name type="scientific">Bifidobacterium moukalabense DSM 27321</name>
    <dbReference type="NCBI Taxonomy" id="1435051"/>
    <lineage>
        <taxon>Bacteria</taxon>
        <taxon>Bacillati</taxon>
        <taxon>Actinomycetota</taxon>
        <taxon>Actinomycetes</taxon>
        <taxon>Bifidobacteriales</taxon>
        <taxon>Bifidobacteriaceae</taxon>
        <taxon>Bifidobacterium</taxon>
    </lineage>
</organism>
<accession>W4NB55</accession>
<dbReference type="RefSeq" id="WP_034874005.1">
    <property type="nucleotide sequence ID" value="NZ_AZMV01000001.1"/>
</dbReference>
<reference evidence="1 2" key="1">
    <citation type="journal article" date="2014" name="Genome Announc.">
        <title>The Genome Sequence of Bifidobacterium moukalabense DSM 27321 Highlights the Close Phylogenetic Relatedness with the Bifidobacterium dentium Taxon.</title>
        <authorList>
            <person name="Lugli G.A."/>
            <person name="Duranti S."/>
            <person name="Milani C."/>
            <person name="Turroni F."/>
            <person name="Viappiani A."/>
            <person name="Mangifesta M."/>
            <person name="van Sinderen D."/>
            <person name="Ventura M."/>
        </authorList>
    </citation>
    <scope>NUCLEOTIDE SEQUENCE [LARGE SCALE GENOMIC DNA]</scope>
    <source>
        <strain evidence="1 2">DSM 27321</strain>
    </source>
</reference>
<gene>
    <name evidence="1" type="ORF">BMOU_0263</name>
</gene>
<comment type="caution">
    <text evidence="1">The sequence shown here is derived from an EMBL/GenBank/DDBJ whole genome shotgun (WGS) entry which is preliminary data.</text>
</comment>
<dbReference type="OrthoDB" id="3668964at2"/>
<dbReference type="EMBL" id="AZMV01000001">
    <property type="protein sequence ID" value="ETY72249.1"/>
    <property type="molecule type" value="Genomic_DNA"/>
</dbReference>
<dbReference type="PATRIC" id="fig|1435051.3.peg.259"/>
<dbReference type="STRING" id="1435051.BMOU_0263"/>
<evidence type="ECO:0000313" key="2">
    <source>
        <dbReference type="Proteomes" id="UP000019155"/>
    </source>
</evidence>
<keyword evidence="2" id="KW-1185">Reference proteome</keyword>
<dbReference type="GeneID" id="97502523"/>
<dbReference type="Proteomes" id="UP000019155">
    <property type="component" value="Unassembled WGS sequence"/>
</dbReference>
<proteinExistence type="predicted"/>
<name>W4NB55_9BIFI</name>
<evidence type="ECO:0000313" key="1">
    <source>
        <dbReference type="EMBL" id="ETY72249.1"/>
    </source>
</evidence>